<protein>
    <submittedName>
        <fullName evidence="1">Uncharacterized protein</fullName>
    </submittedName>
</protein>
<dbReference type="PANTHER" id="PTHR47592:SF27">
    <property type="entry name" value="OS08G0421700 PROTEIN"/>
    <property type="match status" value="1"/>
</dbReference>
<reference evidence="1 2" key="1">
    <citation type="journal article" date="2021" name="Plant Biotechnol. J.">
        <title>Multi-omics assisted identification of the key and species-specific regulatory components of drought-tolerant mechanisms in Gossypium stocksii.</title>
        <authorList>
            <person name="Yu D."/>
            <person name="Ke L."/>
            <person name="Zhang D."/>
            <person name="Wu Y."/>
            <person name="Sun Y."/>
            <person name="Mei J."/>
            <person name="Sun J."/>
            <person name="Sun Y."/>
        </authorList>
    </citation>
    <scope>NUCLEOTIDE SEQUENCE [LARGE SCALE GENOMIC DNA]</scope>
    <source>
        <strain evidence="2">cv. E1</strain>
        <tissue evidence="1">Leaf</tissue>
    </source>
</reference>
<dbReference type="OrthoDB" id="1300022at2759"/>
<dbReference type="PANTHER" id="PTHR47592">
    <property type="entry name" value="PBF68 PROTEIN"/>
    <property type="match status" value="1"/>
</dbReference>
<comment type="caution">
    <text evidence="1">The sequence shown here is derived from an EMBL/GenBank/DDBJ whole genome shotgun (WGS) entry which is preliminary data.</text>
</comment>
<gene>
    <name evidence="1" type="ORF">J1N35_033827</name>
</gene>
<accession>A0A9D3ZPV3</accession>
<evidence type="ECO:0000313" key="1">
    <source>
        <dbReference type="EMBL" id="KAH1055762.1"/>
    </source>
</evidence>
<dbReference type="Proteomes" id="UP000828251">
    <property type="component" value="Unassembled WGS sequence"/>
</dbReference>
<sequence length="140" mass="15929">METPTNSINSQSETLVQMQSSIQNLVLSVAAAELQLTIHRILAEWMIISESFQVATIIEKLPSAWNDFKNYLKHKRKEMSVEDLIVKLRIKEYNRGMENRLNKVANDNIANVVEVKKDFKEGKQLQNGSKLGPKCGVSKK</sequence>
<keyword evidence="2" id="KW-1185">Reference proteome</keyword>
<evidence type="ECO:0000313" key="2">
    <source>
        <dbReference type="Proteomes" id="UP000828251"/>
    </source>
</evidence>
<proteinExistence type="predicted"/>
<dbReference type="EMBL" id="JAIQCV010000010">
    <property type="protein sequence ID" value="KAH1055762.1"/>
    <property type="molecule type" value="Genomic_DNA"/>
</dbReference>
<dbReference type="AlphaFoldDB" id="A0A9D3ZPV3"/>
<name>A0A9D3ZPV3_9ROSI</name>
<organism evidence="1 2">
    <name type="scientific">Gossypium stocksii</name>
    <dbReference type="NCBI Taxonomy" id="47602"/>
    <lineage>
        <taxon>Eukaryota</taxon>
        <taxon>Viridiplantae</taxon>
        <taxon>Streptophyta</taxon>
        <taxon>Embryophyta</taxon>
        <taxon>Tracheophyta</taxon>
        <taxon>Spermatophyta</taxon>
        <taxon>Magnoliopsida</taxon>
        <taxon>eudicotyledons</taxon>
        <taxon>Gunneridae</taxon>
        <taxon>Pentapetalae</taxon>
        <taxon>rosids</taxon>
        <taxon>malvids</taxon>
        <taxon>Malvales</taxon>
        <taxon>Malvaceae</taxon>
        <taxon>Malvoideae</taxon>
        <taxon>Gossypium</taxon>
    </lineage>
</organism>